<proteinExistence type="predicted"/>
<feature type="compositionally biased region" description="Polar residues" evidence="1">
    <location>
        <begin position="1140"/>
        <end position="1150"/>
    </location>
</feature>
<dbReference type="Gene3D" id="3.40.50.11550">
    <property type="match status" value="2"/>
</dbReference>
<evidence type="ECO:0000259" key="2">
    <source>
        <dbReference type="Pfam" id="PF20178"/>
    </source>
</evidence>
<name>A0A1M7NZS4_9PSED</name>
<dbReference type="SUPFAM" id="SSF159501">
    <property type="entry name" value="EreA/ChaN-like"/>
    <property type="match status" value="2"/>
</dbReference>
<dbReference type="Pfam" id="PF20178">
    <property type="entry name" value="ToxA_N"/>
    <property type="match status" value="2"/>
</dbReference>
<dbReference type="CDD" id="cd14729">
    <property type="entry name" value="RtxA-like"/>
    <property type="match status" value="2"/>
</dbReference>
<dbReference type="STRING" id="1190415.SAMN05216593_107219"/>
<evidence type="ECO:0000313" key="4">
    <source>
        <dbReference type="Proteomes" id="UP000183983"/>
    </source>
</evidence>
<organism evidence="3 4">
    <name type="scientific">Pseudomonas asturiensis</name>
    <dbReference type="NCBI Taxonomy" id="1190415"/>
    <lineage>
        <taxon>Bacteria</taxon>
        <taxon>Pseudomonadati</taxon>
        <taxon>Pseudomonadota</taxon>
        <taxon>Gammaproteobacteria</taxon>
        <taxon>Pseudomonadales</taxon>
        <taxon>Pseudomonadaceae</taxon>
        <taxon>Pseudomonas</taxon>
    </lineage>
</organism>
<dbReference type="InterPro" id="IPR046673">
    <property type="entry name" value="ToxA_N"/>
</dbReference>
<feature type="domain" description="Dermonecrotic toxin N-terminal" evidence="2">
    <location>
        <begin position="333"/>
        <end position="573"/>
    </location>
</feature>
<accession>A0A1M7NZS4</accession>
<dbReference type="Proteomes" id="UP000183983">
    <property type="component" value="Unassembled WGS sequence"/>
</dbReference>
<reference evidence="3 4" key="1">
    <citation type="submission" date="2016-11" db="EMBL/GenBank/DDBJ databases">
        <authorList>
            <person name="Jaros S."/>
            <person name="Januszkiewicz K."/>
            <person name="Wedrychowicz H."/>
        </authorList>
    </citation>
    <scope>NUCLEOTIDE SEQUENCE [LARGE SCALE GENOMIC DNA]</scope>
    <source>
        <strain evidence="3 4">LMG 26898</strain>
    </source>
</reference>
<protein>
    <submittedName>
        <fullName evidence="3">C-terminal region of Pasteurella multocida toxin residues 569-1285</fullName>
    </submittedName>
</protein>
<evidence type="ECO:0000313" key="3">
    <source>
        <dbReference type="EMBL" id="SHN09741.1"/>
    </source>
</evidence>
<evidence type="ECO:0000256" key="1">
    <source>
        <dbReference type="SAM" id="MobiDB-lite"/>
    </source>
</evidence>
<feature type="domain" description="Dermonecrotic toxin N-terminal" evidence="2">
    <location>
        <begin position="698"/>
        <end position="904"/>
    </location>
</feature>
<gene>
    <name evidence="3" type="ORF">SAMN05216593_107219</name>
</gene>
<sequence length="2027" mass="225052">MQTLTPVPLKPLDTFAQASAALKRLDELSSRLSDTLKQLPVPDDALLDAPASETHVTRLLAQLDDYWRPVTTPGETRYDQCLSGLRQALRDEVTLKVHERELAPAYADCLPATVSQMNTSPTPEAFSLHLLLDDDVEAELAGALVLSQAQGATLLALPGLGLTAFATQAQMLETLTLWLKSPALKGALTRSLEQRHQDQLAAIDADPDLYADPFLSTDVQLKAIDAEPLAHALDSLLNKQREDVRHACALQGIGDRQKHRVLIRHAIEQQGLFGPRAMLELREIALREADYRRSLPDWIKLASPKDMTTYTERLERCEQARAAVLSALGTAASPEAFALAHLKVRLADDLGYALDPGLVTISTRRTLPVTGETYLVTRSWVELALYGLHPGDRAEGSDFLTRTTIDYDNASLASAYNPLDAAYIARVVEELDVRVHFGEFQKTAYRQAHNQQLMRTLTHTQITALACAAHMQGHIRREDFATVEAIVQPAKAGTGAGAAPRIQQIRLDGHAVMSKLLVFRKQSASGQLERLIMFAQDAPNQRHFHAFDNEDQLVHELVAWLTSREHQDYLLGQLEVSARPQLERQLQALRLKPYPQADFVHLIDVSDYQMALSLFALDHADVTISEQARHTPSWYAGASLESRQQLVALEEAAAGAQYNYQLKPHTQVKSFDEYVFERASQQINTLLGLPDGTVDPDLIVIKSERETITYTDMLLNGYDDSIDPTRATADSVATFKGPEGVDLSALSPRNVAGSVRGKWLADDYIALVRRTLLNPDDEGYEYRRTTSVAINQLHMKAAALRSVLKGHINGNQYEWLVRSLDRAHLSDGETRQQYPLYPLQLHIDKPFIASGLEGVDQLVIPDQQLTHVETVQGCLAILPTQPRQTALLYTPEAPDGVEFRLFSDFIPSLSKAGMIDYYKDRCRLQSRRTLAFFLRDMQQGGASKAPFLPREYIADFADTCFNTLIERKLRDTEETTTGRHDMLSRMIWISAELIATALTLPFPPASFAVGSLLSLHDTVRAVQALTEGDQNTASGYILSSLFNGLGAAGDLHSGLRGFGGLVHRLEKRLPEASALPPITRHDLPPRYEDLLPANLQDKTVLIGKVNANGHAPLFQQASPASQKISATGQFASRKPDGSWQPLSSPLDSSSTAGRDLAVELSLQNVPRIKSGHANGVCSVNGKHYINLSGKTYQVQFDAQMRCWQIIDPANPFAFFGKQPVRLNKRGQWEKIDRHQLRGGGLGDEGTYRPLPEEAAAPVTSTVRLSDYEMPPEMRPGLYAILDKETPDPTGMGLELYFKGYFDELRQVFSRLQDKLYQDAKAFFMKVVVPARPTLPTLAPDAGVESLFESVFTHSNGLVLSEAAQSIASKRLLILNMPLLKKQNVEVLYLDHLFTDKHLEKLATYRQLAGKSRSGSHEIKTHLKQLNNGALRNQTSEYDYYHLIKAAHRHGIEVRPFSSSTSYPLQDHAVAAAAGDLTAAQKTSNFFGHHVISADVASQPSRRWIALLDQKLATTHDTIPGIAELQGAISVHVQDVPTGHTTRVFTTGTTPSSAGISADFTLEFSNPLSLAPKPVAPPSTRVDEILMNRMADRQTLESGERWAGDYVFRWEPESGWMRSEQQGSTGPRPVTAIQQSLSDATYEVPLEQRSALHTLASFEHRGLDERFFFFDQHMSEVREAFFRLRGQLQQDAHAVESAVLPARPVLPELAPKTPPQALLETLYQHTDGVVLGEAHSSIASKKLIIDNLPSLAQQNVKTLYLEHLLSDLHQADLDHFLETGEMTKHLLHDLQALDIGHRTDPAGVYNFEQLVIKARQHGLEIRALDCLASYHLKGLSSETVTTRQQMMNYFASRTIRKHQEVMGSHKWIALVGNSHSNTFKNAVPGIAELEGGIGLRVIDVVPGQSRGVVRDPGESLPLDMGKTRIHIQGDYRVDLEVPRPNVTVARPQSVGRRLAKPGMFLIEQTDDGLHTIVHRSRDGQIHRTPVHIDAKGKVFVDRPSWKSVHLKTYEDMNALTIALRDMNLSRVE</sequence>
<feature type="region of interest" description="Disordered" evidence="1">
    <location>
        <begin position="1127"/>
        <end position="1150"/>
    </location>
</feature>
<dbReference type="RefSeq" id="WP_073168065.1">
    <property type="nucleotide sequence ID" value="NZ_FRDA01000007.1"/>
</dbReference>
<dbReference type="OrthoDB" id="5653126at2"/>
<dbReference type="EMBL" id="FRDA01000007">
    <property type="protein sequence ID" value="SHN09741.1"/>
    <property type="molecule type" value="Genomic_DNA"/>
</dbReference>